<feature type="signal peptide" evidence="1">
    <location>
        <begin position="1"/>
        <end position="25"/>
    </location>
</feature>
<protein>
    <recommendedName>
        <fullName evidence="4">Secreted protein</fullName>
    </recommendedName>
</protein>
<evidence type="ECO:0000313" key="3">
    <source>
        <dbReference type="Proteomes" id="UP000075260"/>
    </source>
</evidence>
<organism evidence="2 3">
    <name type="scientific">Sorangium cellulosum</name>
    <name type="common">Polyangium cellulosum</name>
    <dbReference type="NCBI Taxonomy" id="56"/>
    <lineage>
        <taxon>Bacteria</taxon>
        <taxon>Pseudomonadati</taxon>
        <taxon>Myxococcota</taxon>
        <taxon>Polyangia</taxon>
        <taxon>Polyangiales</taxon>
        <taxon>Polyangiaceae</taxon>
        <taxon>Sorangium</taxon>
    </lineage>
</organism>
<dbReference type="RefSeq" id="WP_061605662.1">
    <property type="nucleotide sequence ID" value="NZ_JEMA01000181.1"/>
</dbReference>
<comment type="caution">
    <text evidence="2">The sequence shown here is derived from an EMBL/GenBank/DDBJ whole genome shotgun (WGS) entry which is preliminary data.</text>
</comment>
<evidence type="ECO:0000256" key="1">
    <source>
        <dbReference type="SAM" id="SignalP"/>
    </source>
</evidence>
<gene>
    <name evidence="2" type="ORF">BE15_06010</name>
</gene>
<evidence type="ECO:0008006" key="4">
    <source>
        <dbReference type="Google" id="ProtNLM"/>
    </source>
</evidence>
<dbReference type="Proteomes" id="UP000075260">
    <property type="component" value="Unassembled WGS sequence"/>
</dbReference>
<dbReference type="EMBL" id="JEMA01000181">
    <property type="protein sequence ID" value="KYF73594.1"/>
    <property type="molecule type" value="Genomic_DNA"/>
</dbReference>
<evidence type="ECO:0000313" key="2">
    <source>
        <dbReference type="EMBL" id="KYF73594.1"/>
    </source>
</evidence>
<proteinExistence type="predicted"/>
<name>A0A150R038_SORCE</name>
<accession>A0A150R038</accession>
<reference evidence="2 3" key="1">
    <citation type="submission" date="2014-02" db="EMBL/GenBank/DDBJ databases">
        <title>The small core and large imbalanced accessory genome model reveals a collaborative survival strategy of Sorangium cellulosum strains in nature.</title>
        <authorList>
            <person name="Han K."/>
            <person name="Peng R."/>
            <person name="Blom J."/>
            <person name="Li Y.-Z."/>
        </authorList>
    </citation>
    <scope>NUCLEOTIDE SEQUENCE [LARGE SCALE GENOMIC DNA]</scope>
    <source>
        <strain evidence="2 3">So0008-312</strain>
    </source>
</reference>
<sequence length="182" mass="18757">MNRLTRFGALSVFLSLVLWGGKDLAAAPISAALSSKQLKDLTDADVASACQTIAPSLSLSKEDTCEFAGILWSTVGQACTAVKEKCMTEADQPQTQPDDAAPAPPPSCLPPADARTGCTATVAEYEACLLAHVARLRALTCDSPVSTIEAPVTECAFITQKCPDLAASDDDDDGGGQGAAQP</sequence>
<dbReference type="OrthoDB" id="5511401at2"/>
<feature type="chain" id="PRO_5007567606" description="Secreted protein" evidence="1">
    <location>
        <begin position="26"/>
        <end position="182"/>
    </location>
</feature>
<keyword evidence="1" id="KW-0732">Signal</keyword>
<dbReference type="AlphaFoldDB" id="A0A150R038"/>